<dbReference type="Pfam" id="PF03936">
    <property type="entry name" value="Terpene_synth_C"/>
    <property type="match status" value="1"/>
</dbReference>
<reference evidence="3 4" key="1">
    <citation type="journal article" date="2022" name="G3 (Bethesda)">
        <title>Whole-genome sequence and methylome profiling of the almond [Prunus dulcis (Mill.) D.A. Webb] cultivar 'Nonpareil'.</title>
        <authorList>
            <person name="D'Amico-Willman K.M."/>
            <person name="Ouma W.Z."/>
            <person name="Meulia T."/>
            <person name="Sideli G.M."/>
            <person name="Gradziel T.M."/>
            <person name="Fresnedo-Ramirez J."/>
        </authorList>
    </citation>
    <scope>NUCLEOTIDE SEQUENCE [LARGE SCALE GENOMIC DNA]</scope>
    <source>
        <strain evidence="3">Clone GOH B32 T37-40</strain>
    </source>
</reference>
<evidence type="ECO:0000313" key="3">
    <source>
        <dbReference type="EMBL" id="KAI5333508.1"/>
    </source>
</evidence>
<dbReference type="AlphaFoldDB" id="A0AAD4VZE8"/>
<dbReference type="EMBL" id="JAJFAZ020000004">
    <property type="protein sequence ID" value="KAI5333508.1"/>
    <property type="molecule type" value="Genomic_DNA"/>
</dbReference>
<evidence type="ECO:0000313" key="4">
    <source>
        <dbReference type="Proteomes" id="UP001054821"/>
    </source>
</evidence>
<comment type="caution">
    <text evidence="3">The sequence shown here is derived from an EMBL/GenBank/DDBJ whole genome shotgun (WGS) entry which is preliminary data.</text>
</comment>
<proteinExistence type="predicted"/>
<dbReference type="InterPro" id="IPR008949">
    <property type="entry name" value="Isoprenoid_synthase_dom_sf"/>
</dbReference>
<name>A0AAD4VZE8_PRUDU</name>
<dbReference type="PANTHER" id="PTHR31225:SF251">
    <property type="entry name" value="(-)-GERMACRENE D SYNTHASE-LIKE ISOFORM X2"/>
    <property type="match status" value="1"/>
</dbReference>
<sequence>MGDIVTKEAFEWLLNDPRILRASNIIFRLMDDLSGYEFEKEREQVASSIEYYRKQYGVPEQEVLDIFNKQVKDLWKDINKEFLRPTDVPMPVLMRVLNLTGVVDLLYKGEDGCTHDGKVMKDSVASLLIEHVPL</sequence>
<dbReference type="Gene3D" id="1.10.600.10">
    <property type="entry name" value="Farnesyl Diphosphate Synthase"/>
    <property type="match status" value="1"/>
</dbReference>
<evidence type="ECO:0000256" key="1">
    <source>
        <dbReference type="ARBA" id="ARBA00022723"/>
    </source>
</evidence>
<dbReference type="PANTHER" id="PTHR31225">
    <property type="entry name" value="OS04G0344100 PROTEIN-RELATED"/>
    <property type="match status" value="1"/>
</dbReference>
<dbReference type="InterPro" id="IPR050148">
    <property type="entry name" value="Terpene_synthase-like"/>
</dbReference>
<feature type="domain" description="Terpene synthase metal-binding" evidence="2">
    <location>
        <begin position="1"/>
        <end position="77"/>
    </location>
</feature>
<dbReference type="GO" id="GO:0000287">
    <property type="term" value="F:magnesium ion binding"/>
    <property type="evidence" value="ECO:0007669"/>
    <property type="project" value="InterPro"/>
</dbReference>
<dbReference type="InterPro" id="IPR005630">
    <property type="entry name" value="Terpene_synthase_metal-bd"/>
</dbReference>
<gene>
    <name evidence="3" type="ORF">L3X38_023639</name>
</gene>
<keyword evidence="1" id="KW-0479">Metal-binding</keyword>
<dbReference type="SUPFAM" id="SSF48576">
    <property type="entry name" value="Terpenoid synthases"/>
    <property type="match status" value="1"/>
</dbReference>
<dbReference type="GO" id="GO:0010333">
    <property type="term" value="F:terpene synthase activity"/>
    <property type="evidence" value="ECO:0007669"/>
    <property type="project" value="InterPro"/>
</dbReference>
<protein>
    <recommendedName>
        <fullName evidence="2">Terpene synthase metal-binding domain-containing protein</fullName>
    </recommendedName>
</protein>
<dbReference type="GO" id="GO:0016114">
    <property type="term" value="P:terpenoid biosynthetic process"/>
    <property type="evidence" value="ECO:0007669"/>
    <property type="project" value="InterPro"/>
</dbReference>
<keyword evidence="4" id="KW-1185">Reference proteome</keyword>
<evidence type="ECO:0000259" key="2">
    <source>
        <dbReference type="Pfam" id="PF03936"/>
    </source>
</evidence>
<accession>A0AAD4VZE8</accession>
<dbReference type="Proteomes" id="UP001054821">
    <property type="component" value="Chromosome 4"/>
</dbReference>
<organism evidence="3 4">
    <name type="scientific">Prunus dulcis</name>
    <name type="common">Almond</name>
    <name type="synonym">Amygdalus dulcis</name>
    <dbReference type="NCBI Taxonomy" id="3755"/>
    <lineage>
        <taxon>Eukaryota</taxon>
        <taxon>Viridiplantae</taxon>
        <taxon>Streptophyta</taxon>
        <taxon>Embryophyta</taxon>
        <taxon>Tracheophyta</taxon>
        <taxon>Spermatophyta</taxon>
        <taxon>Magnoliopsida</taxon>
        <taxon>eudicotyledons</taxon>
        <taxon>Gunneridae</taxon>
        <taxon>Pentapetalae</taxon>
        <taxon>rosids</taxon>
        <taxon>fabids</taxon>
        <taxon>Rosales</taxon>
        <taxon>Rosaceae</taxon>
        <taxon>Amygdaloideae</taxon>
        <taxon>Amygdaleae</taxon>
        <taxon>Prunus</taxon>
    </lineage>
</organism>